<dbReference type="PANTHER" id="PTHR43464:SF19">
    <property type="entry name" value="UBIQUINONE BIOSYNTHESIS O-METHYLTRANSFERASE, MITOCHONDRIAL"/>
    <property type="match status" value="1"/>
</dbReference>
<dbReference type="EMBL" id="MFDE01000001">
    <property type="protein sequence ID" value="OGE39387.1"/>
    <property type="molecule type" value="Genomic_DNA"/>
</dbReference>
<evidence type="ECO:0000256" key="3">
    <source>
        <dbReference type="ARBA" id="ARBA00022691"/>
    </source>
</evidence>
<dbReference type="InterPro" id="IPR029063">
    <property type="entry name" value="SAM-dependent_MTases_sf"/>
</dbReference>
<proteinExistence type="predicted"/>
<dbReference type="InterPro" id="IPR013216">
    <property type="entry name" value="Methyltransf_11"/>
</dbReference>
<evidence type="ECO:0000313" key="5">
    <source>
        <dbReference type="EMBL" id="OGE39387.1"/>
    </source>
</evidence>
<dbReference type="AlphaFoldDB" id="A0A1F5KEM5"/>
<feature type="domain" description="Methyltransferase type 11" evidence="4">
    <location>
        <begin position="43"/>
        <end position="134"/>
    </location>
</feature>
<dbReference type="GO" id="GO:0032259">
    <property type="term" value="P:methylation"/>
    <property type="evidence" value="ECO:0007669"/>
    <property type="project" value="UniProtKB-KW"/>
</dbReference>
<sequence>MEIAEYRNIFENEETHFYYVGTHSAVIEFLNKYLPKKTGNKILDAGCGTGSLMKKLKRFGEICGIDISNEALKFAKNNGLRQVRKGSVTNIPFKENEFDAVVSIDVLYHKQVKNDLQALEEFRRVLKPGGILIIKNPAHNWLRGNHDIVIHTKKRYSKSEFREKLKRTGFQILKLSYINIFFFPLAIAKRLAESLFKAKPSSDVKNIHPQINKILINIYNFETKLLIKGTIPIGLSLFAIAKKPTKS</sequence>
<dbReference type="PANTHER" id="PTHR43464">
    <property type="entry name" value="METHYLTRANSFERASE"/>
    <property type="match status" value="1"/>
</dbReference>
<accession>A0A1F5KEM5</accession>
<dbReference type="Pfam" id="PF08241">
    <property type="entry name" value="Methyltransf_11"/>
    <property type="match status" value="1"/>
</dbReference>
<gene>
    <name evidence="5" type="ORF">A3F00_02015</name>
</gene>
<evidence type="ECO:0000313" key="6">
    <source>
        <dbReference type="Proteomes" id="UP000176527"/>
    </source>
</evidence>
<organism evidence="5 6">
    <name type="scientific">Candidatus Daviesbacteria bacterium RIFCSPHIGHO2_12_FULL_37_11</name>
    <dbReference type="NCBI Taxonomy" id="1797777"/>
    <lineage>
        <taxon>Bacteria</taxon>
        <taxon>Candidatus Daviesiibacteriota</taxon>
    </lineage>
</organism>
<evidence type="ECO:0000259" key="4">
    <source>
        <dbReference type="Pfam" id="PF08241"/>
    </source>
</evidence>
<dbReference type="CDD" id="cd02440">
    <property type="entry name" value="AdoMet_MTases"/>
    <property type="match status" value="1"/>
</dbReference>
<evidence type="ECO:0000256" key="2">
    <source>
        <dbReference type="ARBA" id="ARBA00022679"/>
    </source>
</evidence>
<dbReference type="Proteomes" id="UP000176527">
    <property type="component" value="Unassembled WGS sequence"/>
</dbReference>
<keyword evidence="3" id="KW-0949">S-adenosyl-L-methionine</keyword>
<dbReference type="GO" id="GO:0008757">
    <property type="term" value="F:S-adenosylmethionine-dependent methyltransferase activity"/>
    <property type="evidence" value="ECO:0007669"/>
    <property type="project" value="InterPro"/>
</dbReference>
<comment type="caution">
    <text evidence="5">The sequence shown here is derived from an EMBL/GenBank/DDBJ whole genome shotgun (WGS) entry which is preliminary data.</text>
</comment>
<reference evidence="5 6" key="1">
    <citation type="journal article" date="2016" name="Nat. Commun.">
        <title>Thousands of microbial genomes shed light on interconnected biogeochemical processes in an aquifer system.</title>
        <authorList>
            <person name="Anantharaman K."/>
            <person name="Brown C.T."/>
            <person name="Hug L.A."/>
            <person name="Sharon I."/>
            <person name="Castelle C.J."/>
            <person name="Probst A.J."/>
            <person name="Thomas B.C."/>
            <person name="Singh A."/>
            <person name="Wilkins M.J."/>
            <person name="Karaoz U."/>
            <person name="Brodie E.L."/>
            <person name="Williams K.H."/>
            <person name="Hubbard S.S."/>
            <person name="Banfield J.F."/>
        </authorList>
    </citation>
    <scope>NUCLEOTIDE SEQUENCE [LARGE SCALE GENOMIC DNA]</scope>
</reference>
<dbReference type="Gene3D" id="3.40.50.150">
    <property type="entry name" value="Vaccinia Virus protein VP39"/>
    <property type="match status" value="1"/>
</dbReference>
<dbReference type="SUPFAM" id="SSF53335">
    <property type="entry name" value="S-adenosyl-L-methionine-dependent methyltransferases"/>
    <property type="match status" value="1"/>
</dbReference>
<keyword evidence="2" id="KW-0808">Transferase</keyword>
<name>A0A1F5KEM5_9BACT</name>
<evidence type="ECO:0000256" key="1">
    <source>
        <dbReference type="ARBA" id="ARBA00022603"/>
    </source>
</evidence>
<protein>
    <recommendedName>
        <fullName evidence="4">Methyltransferase type 11 domain-containing protein</fullName>
    </recommendedName>
</protein>
<keyword evidence="1" id="KW-0489">Methyltransferase</keyword>